<organism evidence="2 3">
    <name type="scientific">Hibiscus sabdariffa</name>
    <name type="common">roselle</name>
    <dbReference type="NCBI Taxonomy" id="183260"/>
    <lineage>
        <taxon>Eukaryota</taxon>
        <taxon>Viridiplantae</taxon>
        <taxon>Streptophyta</taxon>
        <taxon>Embryophyta</taxon>
        <taxon>Tracheophyta</taxon>
        <taxon>Spermatophyta</taxon>
        <taxon>Magnoliopsida</taxon>
        <taxon>eudicotyledons</taxon>
        <taxon>Gunneridae</taxon>
        <taxon>Pentapetalae</taxon>
        <taxon>rosids</taxon>
        <taxon>malvids</taxon>
        <taxon>Malvales</taxon>
        <taxon>Malvaceae</taxon>
        <taxon>Malvoideae</taxon>
        <taxon>Hibiscus</taxon>
    </lineage>
</organism>
<sequence>MQKTHAEAEGTNVQHMGSLRNVRGETNIPNIGKQDEVLGEAKNDQEDIMGETLSESKGSSWADVVSLGANGVTKIFSENQEATQLAGLETIPSIVLEDVCNMRFNPNRRDDVMEINDTKGMRANVVSENLKAQDTTELGELLGDLSVEAHKELAHSDGKMRGLFSLKWKP</sequence>
<evidence type="ECO:0000256" key="1">
    <source>
        <dbReference type="SAM" id="MobiDB-lite"/>
    </source>
</evidence>
<dbReference type="EMBL" id="JBBPBN010000019">
    <property type="protein sequence ID" value="KAK9017731.1"/>
    <property type="molecule type" value="Genomic_DNA"/>
</dbReference>
<keyword evidence="3" id="KW-1185">Reference proteome</keyword>
<gene>
    <name evidence="2" type="ORF">V6N11_000735</name>
</gene>
<protein>
    <submittedName>
        <fullName evidence="2">Uncharacterized protein</fullName>
    </submittedName>
</protein>
<evidence type="ECO:0000313" key="2">
    <source>
        <dbReference type="EMBL" id="KAK9017731.1"/>
    </source>
</evidence>
<dbReference type="Proteomes" id="UP001396334">
    <property type="component" value="Unassembled WGS sequence"/>
</dbReference>
<accession>A0ABR2RXM2</accession>
<evidence type="ECO:0000313" key="3">
    <source>
        <dbReference type="Proteomes" id="UP001396334"/>
    </source>
</evidence>
<name>A0ABR2RXM2_9ROSI</name>
<proteinExistence type="predicted"/>
<reference evidence="2 3" key="1">
    <citation type="journal article" date="2024" name="G3 (Bethesda)">
        <title>Genome assembly of Hibiscus sabdariffa L. provides insights into metabolisms of medicinal natural products.</title>
        <authorList>
            <person name="Kim T."/>
        </authorList>
    </citation>
    <scope>NUCLEOTIDE SEQUENCE [LARGE SCALE GENOMIC DNA]</scope>
    <source>
        <strain evidence="2">TK-2024</strain>
        <tissue evidence="2">Old leaves</tissue>
    </source>
</reference>
<feature type="region of interest" description="Disordered" evidence="1">
    <location>
        <begin position="1"/>
        <end position="40"/>
    </location>
</feature>
<comment type="caution">
    <text evidence="2">The sequence shown here is derived from an EMBL/GenBank/DDBJ whole genome shotgun (WGS) entry which is preliminary data.</text>
</comment>